<comment type="caution">
    <text evidence="2">The sequence shown here is derived from an EMBL/GenBank/DDBJ whole genome shotgun (WGS) entry which is preliminary data.</text>
</comment>
<evidence type="ECO:0000313" key="2">
    <source>
        <dbReference type="EMBL" id="KAJ8063250.1"/>
    </source>
</evidence>
<sequence>MIRFMFILFLAICFLFSLVGFHFTSGTWYDETTVTSDWNGSKPEDEPMLGQAPFDLDPVLLDKEHAKQAEEDYVGALEVCQSDGWYGVIDQATHEFKHKSSDQEEAYKECLYYLLYWLSQKGRRDEENKVNQRGEFLRGEEALKENLRYRIESGIRPTRNDNFGVALQESEVIDIASDSRGYDSIPYRKPQKSCVLNYFKKETVMRCTWF</sequence>
<proteinExistence type="predicted"/>
<feature type="signal peptide" evidence="1">
    <location>
        <begin position="1"/>
        <end position="26"/>
    </location>
</feature>
<dbReference type="AlphaFoldDB" id="A0A9X0AID9"/>
<evidence type="ECO:0000313" key="3">
    <source>
        <dbReference type="Proteomes" id="UP001152300"/>
    </source>
</evidence>
<feature type="chain" id="PRO_5040990693" evidence="1">
    <location>
        <begin position="27"/>
        <end position="210"/>
    </location>
</feature>
<name>A0A9X0AID9_9HELO</name>
<organism evidence="2 3">
    <name type="scientific">Sclerotinia nivalis</name>
    <dbReference type="NCBI Taxonomy" id="352851"/>
    <lineage>
        <taxon>Eukaryota</taxon>
        <taxon>Fungi</taxon>
        <taxon>Dikarya</taxon>
        <taxon>Ascomycota</taxon>
        <taxon>Pezizomycotina</taxon>
        <taxon>Leotiomycetes</taxon>
        <taxon>Helotiales</taxon>
        <taxon>Sclerotiniaceae</taxon>
        <taxon>Sclerotinia</taxon>
    </lineage>
</organism>
<dbReference type="OrthoDB" id="10456656at2759"/>
<gene>
    <name evidence="2" type="ORF">OCU04_008481</name>
</gene>
<keyword evidence="1" id="KW-0732">Signal</keyword>
<dbReference type="Proteomes" id="UP001152300">
    <property type="component" value="Unassembled WGS sequence"/>
</dbReference>
<accession>A0A9X0AID9</accession>
<dbReference type="EMBL" id="JAPEIS010000009">
    <property type="protein sequence ID" value="KAJ8063250.1"/>
    <property type="molecule type" value="Genomic_DNA"/>
</dbReference>
<reference evidence="2" key="1">
    <citation type="submission" date="2022-11" db="EMBL/GenBank/DDBJ databases">
        <title>Genome Resource of Sclerotinia nivalis Strain SnTB1, a Plant Pathogen Isolated from American Ginseng.</title>
        <authorList>
            <person name="Fan S."/>
        </authorList>
    </citation>
    <scope>NUCLEOTIDE SEQUENCE</scope>
    <source>
        <strain evidence="2">SnTB1</strain>
    </source>
</reference>
<evidence type="ECO:0000256" key="1">
    <source>
        <dbReference type="SAM" id="SignalP"/>
    </source>
</evidence>
<protein>
    <submittedName>
        <fullName evidence="2">Uncharacterized protein</fullName>
    </submittedName>
</protein>
<keyword evidence="3" id="KW-1185">Reference proteome</keyword>